<gene>
    <name evidence="2" type="ORF">SAMN05216290_3883</name>
</gene>
<dbReference type="Proteomes" id="UP000199437">
    <property type="component" value="Unassembled WGS sequence"/>
</dbReference>
<keyword evidence="3" id="KW-1185">Reference proteome</keyword>
<dbReference type="Pfam" id="PF01497">
    <property type="entry name" value="Peripla_BP_2"/>
    <property type="match status" value="1"/>
</dbReference>
<organism evidence="2 3">
    <name type="scientific">Roseivirga pacifica</name>
    <dbReference type="NCBI Taxonomy" id="1267423"/>
    <lineage>
        <taxon>Bacteria</taxon>
        <taxon>Pseudomonadati</taxon>
        <taxon>Bacteroidota</taxon>
        <taxon>Cytophagia</taxon>
        <taxon>Cytophagales</taxon>
        <taxon>Roseivirgaceae</taxon>
        <taxon>Roseivirga</taxon>
    </lineage>
</organism>
<dbReference type="Gene3D" id="3.40.50.1980">
    <property type="entry name" value="Nitrogenase molybdenum iron protein domain"/>
    <property type="match status" value="2"/>
</dbReference>
<proteinExistence type="predicted"/>
<dbReference type="EMBL" id="FOIR01000005">
    <property type="protein sequence ID" value="SEW42782.1"/>
    <property type="molecule type" value="Genomic_DNA"/>
</dbReference>
<accession>A0A1I0RN89</accession>
<dbReference type="STRING" id="1267423.SAMN05216290_3883"/>
<feature type="domain" description="Fe/B12 periplasmic-binding" evidence="1">
    <location>
        <begin position="24"/>
        <end position="276"/>
    </location>
</feature>
<dbReference type="OrthoDB" id="9797736at2"/>
<dbReference type="InterPro" id="IPR002491">
    <property type="entry name" value="ABC_transptr_periplasmic_BD"/>
</dbReference>
<evidence type="ECO:0000259" key="1">
    <source>
        <dbReference type="PROSITE" id="PS50983"/>
    </source>
</evidence>
<evidence type="ECO:0000313" key="2">
    <source>
        <dbReference type="EMBL" id="SEW42782.1"/>
    </source>
</evidence>
<reference evidence="3" key="1">
    <citation type="submission" date="2016-10" db="EMBL/GenBank/DDBJ databases">
        <authorList>
            <person name="Varghese N."/>
            <person name="Submissions S."/>
        </authorList>
    </citation>
    <scope>NUCLEOTIDE SEQUENCE [LARGE SCALE GENOMIC DNA]</scope>
    <source>
        <strain evidence="3">CGMCC 1.12402</strain>
    </source>
</reference>
<dbReference type="AlphaFoldDB" id="A0A1I0RN89"/>
<sequence length="276" mass="29473">MLKIMRLTLITLLLVATFTIKAQKIVTAGSSATEIVCSLGLCDNIIATDRTSTFPPHMQVLPSIGYRTGITAEGIIAMAPDFVVLEKDYVKPVVVEQLQSAKIKIVEVENLHNFENTLQRIQTIATALNKATEGKELIAELKQGQVALAQKVAAAKEQPTILCVFNRGVGNMMVAGKTTGFDIVNLAGLASATPTIEGYKPLNTEALITANPDYILFFESGLESIGGKDAALKVPGVAQTTAGKKGQIIALDGVALTNWGPRVIETAQKLFDLTHN</sequence>
<dbReference type="PANTHER" id="PTHR30535:SF4">
    <property type="entry name" value="HEMIN-BINDING PERIPLASMIC PROTEIN HMUT"/>
    <property type="match status" value="1"/>
</dbReference>
<dbReference type="InterPro" id="IPR050902">
    <property type="entry name" value="ABC_Transporter_SBP"/>
</dbReference>
<evidence type="ECO:0000313" key="3">
    <source>
        <dbReference type="Proteomes" id="UP000199437"/>
    </source>
</evidence>
<dbReference type="PANTHER" id="PTHR30535">
    <property type="entry name" value="VITAMIN B12-BINDING PROTEIN"/>
    <property type="match status" value="1"/>
</dbReference>
<name>A0A1I0RN89_9BACT</name>
<dbReference type="SUPFAM" id="SSF53807">
    <property type="entry name" value="Helical backbone' metal receptor"/>
    <property type="match status" value="1"/>
</dbReference>
<protein>
    <submittedName>
        <fullName evidence="2">Iron complex transport system substrate-binding protein</fullName>
    </submittedName>
</protein>
<dbReference type="PROSITE" id="PS50983">
    <property type="entry name" value="FE_B12_PBP"/>
    <property type="match status" value="1"/>
</dbReference>